<organism evidence="1 2">
    <name type="scientific">Cichorium intybus</name>
    <name type="common">Chicory</name>
    <dbReference type="NCBI Taxonomy" id="13427"/>
    <lineage>
        <taxon>Eukaryota</taxon>
        <taxon>Viridiplantae</taxon>
        <taxon>Streptophyta</taxon>
        <taxon>Embryophyta</taxon>
        <taxon>Tracheophyta</taxon>
        <taxon>Spermatophyta</taxon>
        <taxon>Magnoliopsida</taxon>
        <taxon>eudicotyledons</taxon>
        <taxon>Gunneridae</taxon>
        <taxon>Pentapetalae</taxon>
        <taxon>asterids</taxon>
        <taxon>campanulids</taxon>
        <taxon>Asterales</taxon>
        <taxon>Asteraceae</taxon>
        <taxon>Cichorioideae</taxon>
        <taxon>Cichorieae</taxon>
        <taxon>Cichoriinae</taxon>
        <taxon>Cichorium</taxon>
    </lineage>
</organism>
<sequence length="825" mass="91316">MASTFSFIPFIFLSSLSLVCSQYVLPDRYFINCGSNSDIDFTGRKFVGDVNPSTFSISGGHVAAENNNPGSGTPPIYRTARVFTKKSRYELEADENDTFVMVRLHFSPFSSNEFQFSNSKLDVSASGFSLLSGFSIGNTTVIRDFIIPIGSTRRFTLEFTPSGGSSSAFVNAIEAFTTPSNLFRRATSFPRFSPTGTMSDLENLTSAYAFNPIHRVNVGGQTIDVAGDTLRRTWTTDNSFIFNNEPARNVTFDGRINYQNGGASSYDAPDDVYKTAKQLNNSLVNITWNFDVNKNTMYLLRAHFCDIISVALVSDADTFNYFLYSHHREPIQPGNRMLALQAPFFIDLVVDSVDSGFINISIGGIRGNNQPAFLNGVEILELLKNSGAVDQGKDGKKGKSVFIVVGSVLAGVGFLLVLLAGYFIGSRCGKKKPAVVGAKSESHGVASYGPSSYTTINIDFTVNNPSPNLDLNLRVPFADILQATNNFDEKLMIGRGGFGKVYKGTLHGTKVAVKRGEQGHGQGRPEFVTEIMVLSKIRYKHLVSLIGYCDENDEMLLVYEFMEKGTLQDHLYEKPDVPRLSWKQRLEICISATRGLDYLHTGSEAGIIHRDVKSTNILLNERYVAKVADFGISRLDNVVDEGEMSDVKGSFGYLDPEYIRCMKLTQKSDVYSFGVVLLEVLCARPALDHTFPPKEVNLADWAIKQIKAGNVEKIIDPFLAGTINSDSLRKFVEVVERCLKDTGDERPSMLDVLWDLEYVLKLQLTSVGQEPYDDSTINMSMQLPMSIIDRIPSQLNDDSGVYDNSVSSYPSESEVFSQLKIDEAR</sequence>
<evidence type="ECO:0000313" key="1">
    <source>
        <dbReference type="EMBL" id="KAI3768304.1"/>
    </source>
</evidence>
<protein>
    <submittedName>
        <fullName evidence="1">Uncharacterized protein</fullName>
    </submittedName>
</protein>
<keyword evidence="2" id="KW-1185">Reference proteome</keyword>
<reference evidence="2" key="1">
    <citation type="journal article" date="2022" name="Mol. Ecol. Resour.">
        <title>The genomes of chicory, endive, great burdock and yacon provide insights into Asteraceae palaeo-polyploidization history and plant inulin production.</title>
        <authorList>
            <person name="Fan W."/>
            <person name="Wang S."/>
            <person name="Wang H."/>
            <person name="Wang A."/>
            <person name="Jiang F."/>
            <person name="Liu H."/>
            <person name="Zhao H."/>
            <person name="Xu D."/>
            <person name="Zhang Y."/>
        </authorList>
    </citation>
    <scope>NUCLEOTIDE SEQUENCE [LARGE SCALE GENOMIC DNA]</scope>
    <source>
        <strain evidence="2">cv. Punajuju</strain>
    </source>
</reference>
<dbReference type="EMBL" id="CM042011">
    <property type="protein sequence ID" value="KAI3768304.1"/>
    <property type="molecule type" value="Genomic_DNA"/>
</dbReference>
<evidence type="ECO:0000313" key="2">
    <source>
        <dbReference type="Proteomes" id="UP001055811"/>
    </source>
</evidence>
<accession>A0ACB9FB16</accession>
<reference evidence="1 2" key="2">
    <citation type="journal article" date="2022" name="Mol. Ecol. Resour.">
        <title>The genomes of chicory, endive, great burdock and yacon provide insights into Asteraceae paleo-polyploidization history and plant inulin production.</title>
        <authorList>
            <person name="Fan W."/>
            <person name="Wang S."/>
            <person name="Wang H."/>
            <person name="Wang A."/>
            <person name="Jiang F."/>
            <person name="Liu H."/>
            <person name="Zhao H."/>
            <person name="Xu D."/>
            <person name="Zhang Y."/>
        </authorList>
    </citation>
    <scope>NUCLEOTIDE SEQUENCE [LARGE SCALE GENOMIC DNA]</scope>
    <source>
        <strain evidence="2">cv. Punajuju</strain>
        <tissue evidence="1">Leaves</tissue>
    </source>
</reference>
<proteinExistence type="predicted"/>
<name>A0ACB9FB16_CICIN</name>
<gene>
    <name evidence="1" type="ORF">L2E82_18872</name>
</gene>
<comment type="caution">
    <text evidence="1">The sequence shown here is derived from an EMBL/GenBank/DDBJ whole genome shotgun (WGS) entry which is preliminary data.</text>
</comment>
<dbReference type="Proteomes" id="UP001055811">
    <property type="component" value="Linkage Group LG03"/>
</dbReference>